<evidence type="ECO:0000313" key="2">
    <source>
        <dbReference type="Proteomes" id="UP000663881"/>
    </source>
</evidence>
<dbReference type="AlphaFoldDB" id="A0A819QT78"/>
<dbReference type="EMBL" id="CAJOAY010003659">
    <property type="protein sequence ID" value="CAF4033592.1"/>
    <property type="molecule type" value="Genomic_DNA"/>
</dbReference>
<protein>
    <submittedName>
        <fullName evidence="1">Uncharacterized protein</fullName>
    </submittedName>
</protein>
<reference evidence="1" key="1">
    <citation type="submission" date="2021-02" db="EMBL/GenBank/DDBJ databases">
        <authorList>
            <person name="Nowell W R."/>
        </authorList>
    </citation>
    <scope>NUCLEOTIDE SEQUENCE</scope>
</reference>
<sequence length="112" mass="13198">ISILQNILDVVLPHSILIDYRHIILLRHAKTVLSEIYKQLKPLDRERFAVELRNILFHEFPPLSLDFINIELLGHFALFVCSKRLWHSQSPMFANETQVIVGTLFDHLEVWL</sequence>
<name>A0A819QT78_9BILA</name>
<proteinExistence type="predicted"/>
<gene>
    <name evidence="1" type="ORF">OKA104_LOCUS31720</name>
</gene>
<feature type="non-terminal residue" evidence="1">
    <location>
        <position position="1"/>
    </location>
</feature>
<comment type="caution">
    <text evidence="1">The sequence shown here is derived from an EMBL/GenBank/DDBJ whole genome shotgun (WGS) entry which is preliminary data.</text>
</comment>
<organism evidence="1 2">
    <name type="scientific">Adineta steineri</name>
    <dbReference type="NCBI Taxonomy" id="433720"/>
    <lineage>
        <taxon>Eukaryota</taxon>
        <taxon>Metazoa</taxon>
        <taxon>Spiralia</taxon>
        <taxon>Gnathifera</taxon>
        <taxon>Rotifera</taxon>
        <taxon>Eurotatoria</taxon>
        <taxon>Bdelloidea</taxon>
        <taxon>Adinetida</taxon>
        <taxon>Adinetidae</taxon>
        <taxon>Adineta</taxon>
    </lineage>
</organism>
<evidence type="ECO:0000313" key="1">
    <source>
        <dbReference type="EMBL" id="CAF4033592.1"/>
    </source>
</evidence>
<accession>A0A819QT78</accession>
<dbReference type="Proteomes" id="UP000663881">
    <property type="component" value="Unassembled WGS sequence"/>
</dbReference>